<keyword evidence="3" id="KW-0328">Glycosyltransferase</keyword>
<keyword evidence="4" id="KW-1185">Reference proteome</keyword>
<evidence type="ECO:0000313" key="4">
    <source>
        <dbReference type="Proteomes" id="UP000318542"/>
    </source>
</evidence>
<sequence length="345" mass="38084">MTTSPQNNLGVWFPAVRAHSGADVFTQRLCAALNARGIRAEIAWLPLRAEYAPWSVPAPMPPQWATIVHVNSWLHPRFLPRGLPVVSTLHSCVHDPALAPYKRPAQRLYHATWIKRVEAANLRRAQAVVAVSHYTAQVAQAAFGRRDIQVIHNGVDIDQFHPIDRNAPNQPFRLLYVGNWVQRKGVDLLAPILHALGPSFELHYSADRSGAHTRFALPTNARCLGRLDTAGLVAAYQQADALLFPSRLEGLPLTVLEAMACGLPVIATKTSSLPEVVEHGVSGWLCPVDDVAAFADAARQLAQNPAQWLGMRRAARGRAERLFNASRLLSQWLDVYCSLFAHDAR</sequence>
<name>A0A554WWM6_9BURK</name>
<dbReference type="SUPFAM" id="SSF53756">
    <property type="entry name" value="UDP-Glycosyltransferase/glycogen phosphorylase"/>
    <property type="match status" value="1"/>
</dbReference>
<dbReference type="AlphaFoldDB" id="A0A554WWM6"/>
<dbReference type="PANTHER" id="PTHR46401">
    <property type="entry name" value="GLYCOSYLTRANSFERASE WBBK-RELATED"/>
    <property type="match status" value="1"/>
</dbReference>
<keyword evidence="1 3" id="KW-0808">Transferase</keyword>
<reference evidence="3 4" key="1">
    <citation type="submission" date="2019-07" db="EMBL/GenBank/DDBJ databases">
        <title>Tepidimonas thermarum AA-1 draft genome.</title>
        <authorList>
            <person name="Da Costa M.S."/>
            <person name="Froufe H.J.C."/>
            <person name="Egas C."/>
            <person name="Albuquerque L."/>
        </authorList>
    </citation>
    <scope>NUCLEOTIDE SEQUENCE [LARGE SCALE GENOMIC DNA]</scope>
    <source>
        <strain evidence="3 4">AA-1</strain>
    </source>
</reference>
<evidence type="ECO:0000256" key="1">
    <source>
        <dbReference type="ARBA" id="ARBA00022679"/>
    </source>
</evidence>
<comment type="caution">
    <text evidence="3">The sequence shown here is derived from an EMBL/GenBank/DDBJ whole genome shotgun (WGS) entry which is preliminary data.</text>
</comment>
<gene>
    <name evidence="3" type="primary">bshA_2</name>
    <name evidence="3" type="ORF">Tther_02463</name>
</gene>
<evidence type="ECO:0000259" key="2">
    <source>
        <dbReference type="Pfam" id="PF13439"/>
    </source>
</evidence>
<dbReference type="Pfam" id="PF13692">
    <property type="entry name" value="Glyco_trans_1_4"/>
    <property type="match status" value="1"/>
</dbReference>
<dbReference type="InterPro" id="IPR028098">
    <property type="entry name" value="Glyco_trans_4-like_N"/>
</dbReference>
<organism evidence="3 4">
    <name type="scientific">Tepidimonas thermarum</name>
    <dbReference type="NCBI Taxonomy" id="335431"/>
    <lineage>
        <taxon>Bacteria</taxon>
        <taxon>Pseudomonadati</taxon>
        <taxon>Pseudomonadota</taxon>
        <taxon>Betaproteobacteria</taxon>
        <taxon>Burkholderiales</taxon>
        <taxon>Tepidimonas</taxon>
    </lineage>
</organism>
<accession>A0A554WWM6</accession>
<feature type="domain" description="Glycosyltransferase subfamily 4-like N-terminal" evidence="2">
    <location>
        <begin position="66"/>
        <end position="159"/>
    </location>
</feature>
<dbReference type="PANTHER" id="PTHR46401:SF2">
    <property type="entry name" value="GLYCOSYLTRANSFERASE WBBK-RELATED"/>
    <property type="match status" value="1"/>
</dbReference>
<dbReference type="GO" id="GO:0009103">
    <property type="term" value="P:lipopolysaccharide biosynthetic process"/>
    <property type="evidence" value="ECO:0007669"/>
    <property type="project" value="TreeGrafter"/>
</dbReference>
<dbReference type="EC" id="2.4.1.-" evidence="3"/>
<dbReference type="Pfam" id="PF13439">
    <property type="entry name" value="Glyco_transf_4"/>
    <property type="match status" value="1"/>
</dbReference>
<dbReference type="EMBL" id="VJOL01000075">
    <property type="protein sequence ID" value="TSE27976.1"/>
    <property type="molecule type" value="Genomic_DNA"/>
</dbReference>
<dbReference type="Gene3D" id="3.40.50.2000">
    <property type="entry name" value="Glycogen Phosphorylase B"/>
    <property type="match status" value="2"/>
</dbReference>
<dbReference type="RefSeq" id="WP_221934036.1">
    <property type="nucleotide sequence ID" value="NZ_VJOL01000075.1"/>
</dbReference>
<dbReference type="GO" id="GO:0016757">
    <property type="term" value="F:glycosyltransferase activity"/>
    <property type="evidence" value="ECO:0007669"/>
    <property type="project" value="UniProtKB-KW"/>
</dbReference>
<proteinExistence type="predicted"/>
<dbReference type="Proteomes" id="UP000318542">
    <property type="component" value="Unassembled WGS sequence"/>
</dbReference>
<protein>
    <submittedName>
        <fullName evidence="3">N-acetyl-alpha-D-glucosaminyl L-malate synthase</fullName>
        <ecNumber evidence="3">2.4.1.-</ecNumber>
    </submittedName>
</protein>
<evidence type="ECO:0000313" key="3">
    <source>
        <dbReference type="EMBL" id="TSE27976.1"/>
    </source>
</evidence>
<dbReference type="CDD" id="cd03801">
    <property type="entry name" value="GT4_PimA-like"/>
    <property type="match status" value="1"/>
</dbReference>